<evidence type="ECO:0000256" key="4">
    <source>
        <dbReference type="ARBA" id="ARBA00023125"/>
    </source>
</evidence>
<evidence type="ECO:0000256" key="1">
    <source>
        <dbReference type="ARBA" id="ARBA00022723"/>
    </source>
</evidence>
<dbReference type="OMA" id="TINRNWA"/>
<evidence type="ECO:0000256" key="3">
    <source>
        <dbReference type="ARBA" id="ARBA00022833"/>
    </source>
</evidence>
<dbReference type="PROSITE" id="PS50950">
    <property type="entry name" value="ZF_THAP"/>
    <property type="match status" value="1"/>
</dbReference>
<feature type="domain" description="THAP-type" evidence="6">
    <location>
        <begin position="1"/>
        <end position="81"/>
    </location>
</feature>
<dbReference type="GO" id="GO:0003677">
    <property type="term" value="F:DNA binding"/>
    <property type="evidence" value="ECO:0007669"/>
    <property type="project" value="UniProtKB-UniRule"/>
</dbReference>
<dbReference type="OrthoDB" id="7331812at2759"/>
<dbReference type="AlphaFoldDB" id="A0A1X7VA22"/>
<dbReference type="SMART" id="SM00980">
    <property type="entry name" value="THAP"/>
    <property type="match status" value="1"/>
</dbReference>
<evidence type="ECO:0000313" key="7">
    <source>
        <dbReference type="EnsemblMetazoa" id="Aqu2.1.36367_001"/>
    </source>
</evidence>
<keyword evidence="2 5" id="KW-0863">Zinc-finger</keyword>
<reference evidence="7" key="1">
    <citation type="submission" date="2017-05" db="UniProtKB">
        <authorList>
            <consortium name="EnsemblMetazoa"/>
        </authorList>
    </citation>
    <scope>IDENTIFICATION</scope>
</reference>
<dbReference type="InParanoid" id="A0A1X7VA22"/>
<dbReference type="InterPro" id="IPR006612">
    <property type="entry name" value="THAP_Znf"/>
</dbReference>
<protein>
    <recommendedName>
        <fullName evidence="6">THAP-type domain-containing protein</fullName>
    </recommendedName>
</protein>
<dbReference type="Pfam" id="PF05485">
    <property type="entry name" value="THAP"/>
    <property type="match status" value="1"/>
</dbReference>
<dbReference type="EnsemblMetazoa" id="Aqu2.1.36367_001">
    <property type="protein sequence ID" value="Aqu2.1.36367_001"/>
    <property type="gene ID" value="Aqu2.1.36367"/>
</dbReference>
<keyword evidence="4 5" id="KW-0238">DNA-binding</keyword>
<dbReference type="PANTHER" id="PTHR23080">
    <property type="entry name" value="THAP DOMAIN PROTEIN"/>
    <property type="match status" value="1"/>
</dbReference>
<sequence length="230" mass="25994">MPTRCCVVGCHNRHSTCSSYHFYHFPRDLARRRSWLSFVGRRNYDCTPWEPGNGDCVCSQHFISGSKSNIPNNPDYVPSVPASVQLVDPGTCAKPSHSVARFERAQQRSRAVLLEQRHDHGTLARHDADCFNELVMEGVAQDGRTELTKVDPSETISVDIECQTDQERDTEQFDAKIVELDISRAPSAEFSFYVIINNDQKTRFYTGLPTYGAFKALVDYLKPKATVMTP</sequence>
<dbReference type="SUPFAM" id="SSF57716">
    <property type="entry name" value="Glucocorticoid receptor-like (DNA-binding domain)"/>
    <property type="match status" value="1"/>
</dbReference>
<keyword evidence="1" id="KW-0479">Metal-binding</keyword>
<evidence type="ECO:0000259" key="6">
    <source>
        <dbReference type="PROSITE" id="PS50950"/>
    </source>
</evidence>
<name>A0A1X7VA22_AMPQE</name>
<keyword evidence="3" id="KW-0862">Zinc</keyword>
<accession>A0A1X7VA22</accession>
<organism evidence="7">
    <name type="scientific">Amphimedon queenslandica</name>
    <name type="common">Sponge</name>
    <dbReference type="NCBI Taxonomy" id="400682"/>
    <lineage>
        <taxon>Eukaryota</taxon>
        <taxon>Metazoa</taxon>
        <taxon>Porifera</taxon>
        <taxon>Demospongiae</taxon>
        <taxon>Heteroscleromorpha</taxon>
        <taxon>Haplosclerida</taxon>
        <taxon>Niphatidae</taxon>
        <taxon>Amphimedon</taxon>
    </lineage>
</organism>
<dbReference type="GO" id="GO:0008270">
    <property type="term" value="F:zinc ion binding"/>
    <property type="evidence" value="ECO:0007669"/>
    <property type="project" value="UniProtKB-KW"/>
</dbReference>
<evidence type="ECO:0000256" key="2">
    <source>
        <dbReference type="ARBA" id="ARBA00022771"/>
    </source>
</evidence>
<proteinExistence type="predicted"/>
<evidence type="ECO:0000256" key="5">
    <source>
        <dbReference type="PROSITE-ProRule" id="PRU00309"/>
    </source>
</evidence>